<evidence type="ECO:0000313" key="2">
    <source>
        <dbReference type="EMBL" id="MXP38645.1"/>
    </source>
</evidence>
<gene>
    <name evidence="1" type="ORF">FHS52_002241</name>
    <name evidence="2" type="ORF">GRI59_08480</name>
</gene>
<dbReference type="EMBL" id="WTYB01000002">
    <property type="protein sequence ID" value="MXP38645.1"/>
    <property type="molecule type" value="Genomic_DNA"/>
</dbReference>
<dbReference type="SUPFAM" id="SSF56524">
    <property type="entry name" value="Oxidoreductase molybdopterin-binding domain"/>
    <property type="match status" value="1"/>
</dbReference>
<protein>
    <submittedName>
        <fullName evidence="2">Molybdopterin-binding oxidoreductase</fullName>
    </submittedName>
</protein>
<organism evidence="2 3">
    <name type="scientific">Erythrobacter ramosus</name>
    <dbReference type="NCBI Taxonomy" id="35811"/>
    <lineage>
        <taxon>Bacteria</taxon>
        <taxon>Pseudomonadati</taxon>
        <taxon>Pseudomonadota</taxon>
        <taxon>Alphaproteobacteria</taxon>
        <taxon>Sphingomonadales</taxon>
        <taxon>Erythrobacteraceae</taxon>
        <taxon>Erythrobacter/Porphyrobacter group</taxon>
        <taxon>Erythrobacter</taxon>
    </lineage>
</organism>
<reference evidence="2 3" key="1">
    <citation type="submission" date="2019-12" db="EMBL/GenBank/DDBJ databases">
        <title>Genomic-based taxomic classification of the family Erythrobacteraceae.</title>
        <authorList>
            <person name="Xu L."/>
        </authorList>
    </citation>
    <scope>NUCLEOTIDE SEQUENCE [LARGE SCALE GENOMIC DNA]</scope>
    <source>
        <strain evidence="2 3">JCM 10282</strain>
    </source>
</reference>
<keyword evidence="4" id="KW-1185">Reference proteome</keyword>
<sequence length="136" mass="14199">MLEALALNMAEPVEPAMIAGLPTHDVTLTHHGETQTCTGPLLADVMARLGAPSGSAMRGPALLMAVVIEARDGYRVAFTLGELDPLLGKAEVVLADRCNGVMLDAEDGPFRLAVEGDTRGARSVRQVVSLQLAAVP</sequence>
<dbReference type="AlphaFoldDB" id="A0A6I4UMU1"/>
<evidence type="ECO:0000313" key="4">
    <source>
        <dbReference type="Proteomes" id="UP000548685"/>
    </source>
</evidence>
<accession>A0A6I4UMU1</accession>
<proteinExistence type="predicted"/>
<comment type="caution">
    <text evidence="2">The sequence shown here is derived from an EMBL/GenBank/DDBJ whole genome shotgun (WGS) entry which is preliminary data.</text>
</comment>
<dbReference type="RefSeq" id="WP_160760778.1">
    <property type="nucleotide sequence ID" value="NZ_BAAADZ010000010.1"/>
</dbReference>
<reference evidence="1 4" key="2">
    <citation type="submission" date="2020-08" db="EMBL/GenBank/DDBJ databases">
        <title>Genomic Encyclopedia of Type Strains, Phase IV (KMG-IV): sequencing the most valuable type-strain genomes for metagenomic binning, comparative biology and taxonomic classification.</title>
        <authorList>
            <person name="Goeker M."/>
        </authorList>
    </citation>
    <scope>NUCLEOTIDE SEQUENCE [LARGE SCALE GENOMIC DNA]</scope>
    <source>
        <strain evidence="1 4">DSM 8510</strain>
    </source>
</reference>
<name>A0A6I4UMU1_9SPHN</name>
<dbReference type="OrthoDB" id="482420at2"/>
<dbReference type="EMBL" id="JACICE010000002">
    <property type="protein sequence ID" value="MBB3776272.1"/>
    <property type="molecule type" value="Genomic_DNA"/>
</dbReference>
<dbReference type="Proteomes" id="UP000548685">
    <property type="component" value="Unassembled WGS sequence"/>
</dbReference>
<evidence type="ECO:0000313" key="1">
    <source>
        <dbReference type="EMBL" id="MBB3776272.1"/>
    </source>
</evidence>
<dbReference type="Proteomes" id="UP000430021">
    <property type="component" value="Unassembled WGS sequence"/>
</dbReference>
<dbReference type="Gene3D" id="3.90.420.10">
    <property type="entry name" value="Oxidoreductase, molybdopterin-binding domain"/>
    <property type="match status" value="1"/>
</dbReference>
<dbReference type="InterPro" id="IPR036374">
    <property type="entry name" value="OxRdtase_Mopterin-bd_sf"/>
</dbReference>
<evidence type="ECO:0000313" key="3">
    <source>
        <dbReference type="Proteomes" id="UP000430021"/>
    </source>
</evidence>